<evidence type="ECO:0000259" key="1">
    <source>
        <dbReference type="Pfam" id="PF04717"/>
    </source>
</evidence>
<dbReference type="InterPro" id="IPR006531">
    <property type="entry name" value="Gp5/Vgr_OB"/>
</dbReference>
<dbReference type="AlphaFoldDB" id="A0A3N2E0W9"/>
<feature type="domain" description="Gp5/Type VI secretion system Vgr protein OB-fold" evidence="1">
    <location>
        <begin position="53"/>
        <end position="106"/>
    </location>
</feature>
<dbReference type="EMBL" id="RKHR01000003">
    <property type="protein sequence ID" value="ROS05677.1"/>
    <property type="molecule type" value="Genomic_DNA"/>
</dbReference>
<accession>A0A3N2E0W9</accession>
<dbReference type="OrthoDB" id="4931325at2"/>
<dbReference type="Pfam" id="PF04717">
    <property type="entry name" value="Phage_base_V"/>
    <property type="match status" value="1"/>
</dbReference>
<reference evidence="2 3" key="1">
    <citation type="submission" date="2018-11" db="EMBL/GenBank/DDBJ databases">
        <title>Genomic Encyclopedia of Type Strains, Phase IV (KMG-IV): sequencing the most valuable type-strain genomes for metagenomic binning, comparative biology and taxonomic classification.</title>
        <authorList>
            <person name="Goeker M."/>
        </authorList>
    </citation>
    <scope>NUCLEOTIDE SEQUENCE [LARGE SCALE GENOMIC DNA]</scope>
    <source>
        <strain evidence="2 3">DSM 100316</strain>
    </source>
</reference>
<protein>
    <submittedName>
        <fullName evidence="2">Phage baseplate assembly protein V</fullName>
    </submittedName>
</protein>
<organism evidence="2 3">
    <name type="scientific">Sinobacterium caligoides</name>
    <dbReference type="NCBI Taxonomy" id="933926"/>
    <lineage>
        <taxon>Bacteria</taxon>
        <taxon>Pseudomonadati</taxon>
        <taxon>Pseudomonadota</taxon>
        <taxon>Gammaproteobacteria</taxon>
        <taxon>Cellvibrionales</taxon>
        <taxon>Spongiibacteraceae</taxon>
        <taxon>Sinobacterium</taxon>
    </lineage>
</organism>
<dbReference type="InterPro" id="IPR013046">
    <property type="entry name" value="GpV/Gp45"/>
</dbReference>
<dbReference type="Proteomes" id="UP000275394">
    <property type="component" value="Unassembled WGS sequence"/>
</dbReference>
<keyword evidence="3" id="KW-1185">Reference proteome</keyword>
<sequence>MLMNKLCQIHAKVSDLVVIGRVVDSTDKEKKEKKDEEKEGEGFVKQVVLVEIGEAEEGRSVRLWMPWLAPRAGEDLEYWKPQLDEQVCIVVPSGDLQQGIIVGSLYSDKHDFNKGNMPDESYLKRKEAGKIHSRIYGDGTQIDYDKEKHIFELNQRYEPGGELGVDVVSTLQENSSKILVNLKNKYSLEINEVDDSSSFLVDLNNKCRLEMKEASDSSKFLVNLNSKRCLEISEDGDSSRFLVDLNGKCSLEINEDGDGSVDVKVDKKVRLKLSGDGTIYINAEKIKIVADVEVKGKLDVIE</sequence>
<dbReference type="RefSeq" id="WP_123711569.1">
    <property type="nucleotide sequence ID" value="NZ_RKHR01000003.1"/>
</dbReference>
<evidence type="ECO:0000313" key="2">
    <source>
        <dbReference type="EMBL" id="ROS05677.1"/>
    </source>
</evidence>
<comment type="caution">
    <text evidence="2">The sequence shown here is derived from an EMBL/GenBank/DDBJ whole genome shotgun (WGS) entry which is preliminary data.</text>
</comment>
<gene>
    <name evidence="2" type="ORF">EDC56_1223</name>
</gene>
<dbReference type="NCBIfam" id="TIGR01644">
    <property type="entry name" value="phage_P2_V"/>
    <property type="match status" value="1"/>
</dbReference>
<proteinExistence type="predicted"/>
<dbReference type="InterPro" id="IPR037026">
    <property type="entry name" value="Vgr_OB-fold_dom_sf"/>
</dbReference>
<evidence type="ECO:0000313" key="3">
    <source>
        <dbReference type="Proteomes" id="UP000275394"/>
    </source>
</evidence>
<dbReference type="Gene3D" id="2.40.50.230">
    <property type="entry name" value="Gp5 N-terminal domain"/>
    <property type="match status" value="1"/>
</dbReference>
<name>A0A3N2E0W9_9GAMM</name>